<dbReference type="Gene3D" id="3.40.50.1580">
    <property type="entry name" value="Nucleoside phosphorylase domain"/>
    <property type="match status" value="1"/>
</dbReference>
<dbReference type="NCBIfam" id="NF006599">
    <property type="entry name" value="PRK09136.1"/>
    <property type="match status" value="1"/>
</dbReference>
<evidence type="ECO:0000256" key="3">
    <source>
        <dbReference type="HAMAP-Rule" id="MF_01963"/>
    </source>
</evidence>
<dbReference type="AlphaFoldDB" id="A0LR73"/>
<comment type="miscellaneous">
    <text evidence="3">Although this enzyme belongs to the family of MTA phosphorylases based on sequence homology, it lacks several conserved amino acids in the substrate binding pocket that confer specificity towards MTA.</text>
</comment>
<name>A0LR73_ACIC1</name>
<dbReference type="InterPro" id="IPR035994">
    <property type="entry name" value="Nucleoside_phosphorylase_sf"/>
</dbReference>
<dbReference type="NCBIfam" id="TIGR01694">
    <property type="entry name" value="MTAP"/>
    <property type="match status" value="1"/>
</dbReference>
<dbReference type="EMBL" id="CP000481">
    <property type="protein sequence ID" value="ABK51933.1"/>
    <property type="molecule type" value="Genomic_DNA"/>
</dbReference>
<dbReference type="OrthoDB" id="1523230at2"/>
<evidence type="ECO:0000259" key="4">
    <source>
        <dbReference type="Pfam" id="PF01048"/>
    </source>
</evidence>
<keyword evidence="1 3" id="KW-0328">Glycosyltransferase</keyword>
<keyword evidence="3" id="KW-0660">Purine salvage</keyword>
<dbReference type="EC" id="2.4.2.1" evidence="3"/>
<comment type="pathway">
    <text evidence="3">Purine metabolism; purine nucleoside salvage.</text>
</comment>
<feature type="binding site" evidence="3">
    <location>
        <begin position="210"/>
        <end position="212"/>
    </location>
    <ligand>
        <name>substrate</name>
    </ligand>
</feature>
<dbReference type="GO" id="GO:0006166">
    <property type="term" value="P:purine ribonucleoside salvage"/>
    <property type="evidence" value="ECO:0007669"/>
    <property type="project" value="UniProtKB-UniRule"/>
</dbReference>
<feature type="binding site" evidence="3">
    <location>
        <position position="14"/>
    </location>
    <ligand>
        <name>phosphate</name>
        <dbReference type="ChEBI" id="CHEBI:43474"/>
    </ligand>
</feature>
<dbReference type="InParanoid" id="A0LR73"/>
<protein>
    <recommendedName>
        <fullName evidence="3">Purine nucleoside phosphorylase</fullName>
        <shortName evidence="3">PNP</shortName>
        <ecNumber evidence="3">2.4.2.1</ecNumber>
    </recommendedName>
</protein>
<dbReference type="InterPro" id="IPR010044">
    <property type="entry name" value="MTAP"/>
</dbReference>
<evidence type="ECO:0000313" key="6">
    <source>
        <dbReference type="Proteomes" id="UP000008221"/>
    </source>
</evidence>
<dbReference type="GO" id="GO:0017061">
    <property type="term" value="F:S-methyl-5-thioadenosine phosphorylase activity"/>
    <property type="evidence" value="ECO:0007669"/>
    <property type="project" value="InterPro"/>
</dbReference>
<dbReference type="Pfam" id="PF01048">
    <property type="entry name" value="PNP_UDP_1"/>
    <property type="match status" value="1"/>
</dbReference>
<dbReference type="eggNOG" id="COG0005">
    <property type="taxonomic scope" value="Bacteria"/>
</dbReference>
<dbReference type="HOGENOM" id="CLU_054456_0_2_11"/>
<sequence length="273" mass="29203">MATTSAVIGVLGGTGFYELLDDAQPAATGTPFGEPSEPPLIGKIAGRAVAFIPRHGKDHRFPPHLVPYQANIWALHALGVRQVLAVAAVGSLREEIGVGRLVIPDQVVDRTYGRPQTYFDRVGGVFHAPFADPYCPVGRRTVIDAARRHGWEPVETGTLVVVEGPRFSSRAESRFHAAQGWSIVGMTGQPEAALARELGLCYTAVALVTDVDAGIREGEGVTEAEVIAQFTRNVERIRTTIATAIELLPERPECDCAQKGNPDLAAALHAASR</sequence>
<dbReference type="UniPathway" id="UPA00606"/>
<dbReference type="SUPFAM" id="SSF53167">
    <property type="entry name" value="Purine and uridine phosphorylases"/>
    <property type="match status" value="1"/>
</dbReference>
<accession>A0LR73</accession>
<feature type="binding site" evidence="3">
    <location>
        <begin position="54"/>
        <end position="55"/>
    </location>
    <ligand>
        <name>phosphate</name>
        <dbReference type="ChEBI" id="CHEBI:43474"/>
    </ligand>
</feature>
<dbReference type="GO" id="GO:0019509">
    <property type="term" value="P:L-methionine salvage from methylthioadenosine"/>
    <property type="evidence" value="ECO:0007669"/>
    <property type="project" value="TreeGrafter"/>
</dbReference>
<reference evidence="5 6" key="1">
    <citation type="journal article" date="2009" name="Genome Res.">
        <title>Complete genome of the cellulolytic thermophile Acidothermus cellulolyticus 11B provides insights into its ecophysiological and evolutionary adaptations.</title>
        <authorList>
            <person name="Barabote R.D."/>
            <person name="Xie G."/>
            <person name="Leu D.H."/>
            <person name="Normand P."/>
            <person name="Necsulea A."/>
            <person name="Daubin V."/>
            <person name="Medigue C."/>
            <person name="Adney W.S."/>
            <person name="Xu X.C."/>
            <person name="Lapidus A."/>
            <person name="Parales R.E."/>
            <person name="Detter C."/>
            <person name="Pujic P."/>
            <person name="Bruce D."/>
            <person name="Lavire C."/>
            <person name="Challacombe J.F."/>
            <person name="Brettin T.S."/>
            <person name="Berry A.M."/>
        </authorList>
    </citation>
    <scope>NUCLEOTIDE SEQUENCE [LARGE SCALE GENOMIC DNA]</scope>
    <source>
        <strain evidence="6">ATCC 43068 / DSM 8971 / 11B</strain>
    </source>
</reference>
<dbReference type="STRING" id="351607.Acel_0158"/>
<dbReference type="RefSeq" id="WP_011718997.1">
    <property type="nucleotide sequence ID" value="NC_008578.1"/>
</dbReference>
<dbReference type="InterPro" id="IPR000845">
    <property type="entry name" value="Nucleoside_phosphorylase_d"/>
</dbReference>
<feature type="site" description="Important for substrate specificity" evidence="3">
    <location>
        <position position="223"/>
    </location>
</feature>
<dbReference type="NCBIfam" id="NF005876">
    <property type="entry name" value="PRK07823.1"/>
    <property type="match status" value="1"/>
</dbReference>
<gene>
    <name evidence="5" type="ordered locus">Acel_0158</name>
</gene>
<proteinExistence type="inferred from homology"/>
<dbReference type="PANTHER" id="PTHR42679:SF2">
    <property type="entry name" value="S-METHYL-5'-THIOADENOSINE PHOSPHORYLASE"/>
    <property type="match status" value="1"/>
</dbReference>
<dbReference type="PANTHER" id="PTHR42679">
    <property type="entry name" value="S-METHYL-5'-THIOADENOSINE PHOSPHORYLASE"/>
    <property type="match status" value="1"/>
</dbReference>
<feature type="binding site" evidence="3">
    <location>
        <position position="187"/>
    </location>
    <ligand>
        <name>phosphate</name>
        <dbReference type="ChEBI" id="CHEBI:43474"/>
    </ligand>
</feature>
<organism evidence="5 6">
    <name type="scientific">Acidothermus cellulolyticus (strain ATCC 43068 / DSM 8971 / 11B)</name>
    <dbReference type="NCBI Taxonomy" id="351607"/>
    <lineage>
        <taxon>Bacteria</taxon>
        <taxon>Bacillati</taxon>
        <taxon>Actinomycetota</taxon>
        <taxon>Actinomycetes</taxon>
        <taxon>Acidothermales</taxon>
        <taxon>Acidothermaceae</taxon>
        <taxon>Acidothermus</taxon>
    </lineage>
</organism>
<evidence type="ECO:0000256" key="2">
    <source>
        <dbReference type="ARBA" id="ARBA00022679"/>
    </source>
</evidence>
<comment type="caution">
    <text evidence="3">Lacks conserved residue(s) required for the propagation of feature annotation.</text>
</comment>
<evidence type="ECO:0000256" key="1">
    <source>
        <dbReference type="ARBA" id="ARBA00022676"/>
    </source>
</evidence>
<comment type="similarity">
    <text evidence="3">Belongs to the PNP/MTAP phosphorylase family. MTAP subfamily.</text>
</comment>
<feature type="site" description="Important for substrate specificity" evidence="3">
    <location>
        <position position="168"/>
    </location>
</feature>
<comment type="catalytic activity">
    <reaction evidence="3">
        <text>a purine D-ribonucleoside + phosphate = a purine nucleobase + alpha-D-ribose 1-phosphate</text>
        <dbReference type="Rhea" id="RHEA:19805"/>
        <dbReference type="ChEBI" id="CHEBI:26386"/>
        <dbReference type="ChEBI" id="CHEBI:43474"/>
        <dbReference type="ChEBI" id="CHEBI:57720"/>
        <dbReference type="ChEBI" id="CHEBI:142355"/>
        <dbReference type="EC" id="2.4.2.1"/>
    </reaction>
</comment>
<comment type="function">
    <text evidence="3">Purine nucleoside phosphorylase involved in purine salvage.</text>
</comment>
<dbReference type="Proteomes" id="UP000008221">
    <property type="component" value="Chromosome"/>
</dbReference>
<keyword evidence="2 3" id="KW-0808">Transferase</keyword>
<dbReference type="KEGG" id="ace:Acel_0158"/>
<evidence type="ECO:0000313" key="5">
    <source>
        <dbReference type="EMBL" id="ABK51933.1"/>
    </source>
</evidence>
<dbReference type="GO" id="GO:0005829">
    <property type="term" value="C:cytosol"/>
    <property type="evidence" value="ECO:0007669"/>
    <property type="project" value="TreeGrafter"/>
</dbReference>
<dbReference type="HAMAP" id="MF_01963">
    <property type="entry name" value="MTAP"/>
    <property type="match status" value="1"/>
</dbReference>
<feature type="binding site" evidence="3">
    <location>
        <position position="186"/>
    </location>
    <ligand>
        <name>substrate</name>
    </ligand>
</feature>
<comment type="subunit">
    <text evidence="3">Homohexamer. Dimer of a homotrimer.</text>
</comment>
<dbReference type="FunCoup" id="A0LR73">
    <property type="interactions" value="240"/>
</dbReference>
<keyword evidence="6" id="KW-1185">Reference proteome</keyword>
<feature type="domain" description="Nucleoside phosphorylase" evidence="4">
    <location>
        <begin position="8"/>
        <end position="245"/>
    </location>
</feature>
<dbReference type="CDD" id="cd09010">
    <property type="entry name" value="MTAP_SsMTAPII_like_MTIP"/>
    <property type="match status" value="1"/>
</dbReference>